<dbReference type="RefSeq" id="XP_049316836.1">
    <property type="nucleotide sequence ID" value="XM_049460879.1"/>
</dbReference>
<proteinExistence type="predicted"/>
<gene>
    <name evidence="3" type="primary">LOC125779521</name>
</gene>
<feature type="region of interest" description="Disordered" evidence="1">
    <location>
        <begin position="142"/>
        <end position="175"/>
    </location>
</feature>
<keyword evidence="2" id="KW-1185">Reference proteome</keyword>
<evidence type="ECO:0000313" key="2">
    <source>
        <dbReference type="Proteomes" id="UP001652620"/>
    </source>
</evidence>
<organism evidence="2 3">
    <name type="scientific">Bactrocera dorsalis</name>
    <name type="common">Oriental fruit fly</name>
    <name type="synonym">Dacus dorsalis</name>
    <dbReference type="NCBI Taxonomy" id="27457"/>
    <lineage>
        <taxon>Eukaryota</taxon>
        <taxon>Metazoa</taxon>
        <taxon>Ecdysozoa</taxon>
        <taxon>Arthropoda</taxon>
        <taxon>Hexapoda</taxon>
        <taxon>Insecta</taxon>
        <taxon>Pterygota</taxon>
        <taxon>Neoptera</taxon>
        <taxon>Endopterygota</taxon>
        <taxon>Diptera</taxon>
        <taxon>Brachycera</taxon>
        <taxon>Muscomorpha</taxon>
        <taxon>Tephritoidea</taxon>
        <taxon>Tephritidae</taxon>
        <taxon>Bactrocera</taxon>
        <taxon>Bactrocera</taxon>
    </lineage>
</organism>
<accession>A0ABM3K5V1</accession>
<evidence type="ECO:0000313" key="3">
    <source>
        <dbReference type="RefSeq" id="XP_049316836.1"/>
    </source>
</evidence>
<name>A0ABM3K5V1_BACDO</name>
<protein>
    <submittedName>
        <fullName evidence="3">Uncharacterized protein LOC125779521</fullName>
    </submittedName>
</protein>
<reference evidence="3" key="1">
    <citation type="submission" date="2025-08" db="UniProtKB">
        <authorList>
            <consortium name="RefSeq"/>
        </authorList>
    </citation>
    <scope>IDENTIFICATION</scope>
    <source>
        <tissue evidence="3">Adult</tissue>
    </source>
</reference>
<evidence type="ECO:0000256" key="1">
    <source>
        <dbReference type="SAM" id="MobiDB-lite"/>
    </source>
</evidence>
<dbReference type="GeneID" id="125779521"/>
<dbReference type="Proteomes" id="UP001652620">
    <property type="component" value="Chromosome 6"/>
</dbReference>
<sequence>MDDIRFKENFRVNKEAFHKVCEKVKEIVKSNNNMRLCIPLQKRVAIALYALGSSAEYRTVASLFGVGRSTVGEIVVDFLQNFLKIENDEISSSWIQNAAEIITEIQPHHTTRAGENDVTASAIRNAIALSFRECFLVADKGDGDGNEGGSGHDGDGNGSDNDGSDGGNNWVNVEF</sequence>